<reference evidence="3 5" key="1">
    <citation type="submission" date="2021-11" db="EMBL/GenBank/DDBJ databases">
        <authorList>
            <person name="Islam A."/>
            <person name="Islam S."/>
            <person name="Flora M.S."/>
            <person name="Rahman M."/>
            <person name="Ziaur R.M."/>
            <person name="Epstein J.H."/>
            <person name="Hassan M."/>
            <person name="Klassen M."/>
            <person name="Woodard K."/>
            <person name="Webb A."/>
            <person name="Webby R.J."/>
            <person name="El Zowalaty M.E."/>
        </authorList>
    </citation>
    <scope>NUCLEOTIDE SEQUENCE</scope>
    <source>
        <strain evidence="4">Pbs1</strain>
        <strain evidence="3">Pbs3</strain>
    </source>
</reference>
<dbReference type="InterPro" id="IPR051558">
    <property type="entry name" value="Metallophosphoesterase_PAP"/>
</dbReference>
<organism evidence="3 6">
    <name type="scientific">Peronospora belbahrii</name>
    <dbReference type="NCBI Taxonomy" id="622444"/>
    <lineage>
        <taxon>Eukaryota</taxon>
        <taxon>Sar</taxon>
        <taxon>Stramenopiles</taxon>
        <taxon>Oomycota</taxon>
        <taxon>Peronosporomycetes</taxon>
        <taxon>Peronosporales</taxon>
        <taxon>Peronosporaceae</taxon>
        <taxon>Peronospora</taxon>
    </lineage>
</organism>
<accession>A0AAU9KT05</accession>
<dbReference type="PANTHER" id="PTHR10161:SF14">
    <property type="entry name" value="TARTRATE-RESISTANT ACID PHOSPHATASE TYPE 5"/>
    <property type="match status" value="1"/>
</dbReference>
<evidence type="ECO:0000313" key="4">
    <source>
        <dbReference type="EMBL" id="CAH0516859.1"/>
    </source>
</evidence>
<keyword evidence="1" id="KW-0732">Signal</keyword>
<dbReference type="GO" id="GO:0016787">
    <property type="term" value="F:hydrolase activity"/>
    <property type="evidence" value="ECO:0007669"/>
    <property type="project" value="UniProtKB-KW"/>
</dbReference>
<sequence length="174" mass="19525">MFDACMAKFSRWGDESRTQLAEKVKQSTATWKIVSPHYSSYNHYGENGMNKWFNTLRGLGVRVWLNGHTHGEKHDYSASLGIHCLENGAGGGIQSESASGIPRYAASYVKNVWTYTSGEYGFMSLQASKEWIKLQYHTADSSWVYFGRDFASTTIGGVATKHCWYIPIDGTEGR</sequence>
<evidence type="ECO:0000313" key="3">
    <source>
        <dbReference type="EMBL" id="CAH0475983.1"/>
    </source>
</evidence>
<gene>
    <name evidence="4" type="ORF">PBS001_LOCUS3497</name>
    <name evidence="3" type="ORF">PBS003_LOCUS2791</name>
</gene>
<name>A0AAU9KT05_9STRA</name>
<evidence type="ECO:0000313" key="5">
    <source>
        <dbReference type="Proteomes" id="UP001158986"/>
    </source>
</evidence>
<keyword evidence="5" id="KW-1185">Reference proteome</keyword>
<comment type="caution">
    <text evidence="3">The sequence shown here is derived from an EMBL/GenBank/DDBJ whole genome shotgun (WGS) entry which is preliminary data.</text>
</comment>
<dbReference type="EMBL" id="CAKLCB010000210">
    <property type="protein sequence ID" value="CAH0516859.1"/>
    <property type="molecule type" value="Genomic_DNA"/>
</dbReference>
<dbReference type="EMBL" id="CAKKTJ010000132">
    <property type="protein sequence ID" value="CAH0475983.1"/>
    <property type="molecule type" value="Genomic_DNA"/>
</dbReference>
<dbReference type="PANTHER" id="PTHR10161">
    <property type="entry name" value="TARTRATE-RESISTANT ACID PHOSPHATASE TYPE 5"/>
    <property type="match status" value="1"/>
</dbReference>
<dbReference type="Proteomes" id="UP001160483">
    <property type="component" value="Unassembled WGS sequence"/>
</dbReference>
<keyword evidence="2" id="KW-0378">Hydrolase</keyword>
<dbReference type="Proteomes" id="UP001158986">
    <property type="component" value="Unassembled WGS sequence"/>
</dbReference>
<evidence type="ECO:0000256" key="2">
    <source>
        <dbReference type="ARBA" id="ARBA00022801"/>
    </source>
</evidence>
<protein>
    <recommendedName>
        <fullName evidence="7">Calcineurin-like phosphoesterase domain-containing protein</fullName>
    </recommendedName>
</protein>
<dbReference type="Gene3D" id="3.60.21.10">
    <property type="match status" value="1"/>
</dbReference>
<evidence type="ECO:0000256" key="1">
    <source>
        <dbReference type="ARBA" id="ARBA00022729"/>
    </source>
</evidence>
<dbReference type="InterPro" id="IPR029052">
    <property type="entry name" value="Metallo-depent_PP-like"/>
</dbReference>
<evidence type="ECO:0000313" key="6">
    <source>
        <dbReference type="Proteomes" id="UP001160483"/>
    </source>
</evidence>
<dbReference type="AlphaFoldDB" id="A0AAU9KT05"/>
<proteinExistence type="predicted"/>
<evidence type="ECO:0008006" key="7">
    <source>
        <dbReference type="Google" id="ProtNLM"/>
    </source>
</evidence>
<dbReference type="SUPFAM" id="SSF56300">
    <property type="entry name" value="Metallo-dependent phosphatases"/>
    <property type="match status" value="1"/>
</dbReference>